<dbReference type="Proteomes" id="UP000057043">
    <property type="component" value="Unassembled WGS sequence"/>
</dbReference>
<evidence type="ECO:0000259" key="1">
    <source>
        <dbReference type="PROSITE" id="PS51841"/>
    </source>
</evidence>
<dbReference type="PATRIC" id="fig|301375.6.peg.1811"/>
<gene>
    <name evidence="2" type="ORF">XD72_0503</name>
    <name evidence="3" type="ORF">XE07_0254</name>
</gene>
<evidence type="ECO:0000313" key="5">
    <source>
        <dbReference type="Proteomes" id="UP000057043"/>
    </source>
</evidence>
<evidence type="ECO:0000313" key="3">
    <source>
        <dbReference type="EMBL" id="KUK97424.1"/>
    </source>
</evidence>
<evidence type="ECO:0000313" key="2">
    <source>
        <dbReference type="EMBL" id="KUK45099.1"/>
    </source>
</evidence>
<dbReference type="SUPFAM" id="SSF74853">
    <property type="entry name" value="Lamin A/C globular tail domain"/>
    <property type="match status" value="1"/>
</dbReference>
<dbReference type="EMBL" id="LGFT01000008">
    <property type="protein sequence ID" value="KUK45099.1"/>
    <property type="molecule type" value="Genomic_DNA"/>
</dbReference>
<dbReference type="Pfam" id="PF14344">
    <property type="entry name" value="DUF4397"/>
    <property type="match status" value="1"/>
</dbReference>
<dbReference type="InterPro" id="IPR036415">
    <property type="entry name" value="Lamin_tail_dom_sf"/>
</dbReference>
<reference evidence="3" key="1">
    <citation type="journal article" date="2015" name="MBio">
        <title>Genome-resolved metagenomic analysis reveals roles for candidate phyla and other microbial community members in biogeochemical transformations in oil reservoirs.</title>
        <authorList>
            <person name="Hu P."/>
            <person name="Tom L."/>
            <person name="Singh A."/>
            <person name="Thomas B.C."/>
            <person name="Baker B.J."/>
            <person name="Piceno Y.M."/>
            <person name="Andersen G.L."/>
            <person name="Banfield J.F."/>
        </authorList>
    </citation>
    <scope>NUCLEOTIDE SEQUENCE [LARGE SCALE GENOMIC DNA]</scope>
    <source>
        <strain evidence="3">56_747</strain>
    </source>
</reference>
<feature type="domain" description="LTD" evidence="1">
    <location>
        <begin position="12"/>
        <end position="126"/>
    </location>
</feature>
<organism evidence="2 5">
    <name type="scientific">Methanothrix harundinacea</name>
    <dbReference type="NCBI Taxonomy" id="301375"/>
    <lineage>
        <taxon>Archaea</taxon>
        <taxon>Methanobacteriati</taxon>
        <taxon>Methanobacteriota</taxon>
        <taxon>Stenosarchaea group</taxon>
        <taxon>Methanomicrobia</taxon>
        <taxon>Methanotrichales</taxon>
        <taxon>Methanotrichaceae</taxon>
        <taxon>Methanothrix</taxon>
    </lineage>
</organism>
<comment type="caution">
    <text evidence="2">The sequence shown here is derived from an EMBL/GenBank/DDBJ whole genome shotgun (WGS) entry which is preliminary data.</text>
</comment>
<proteinExistence type="predicted"/>
<dbReference type="EMBL" id="LGHB01000002">
    <property type="protein sequence ID" value="KUK97424.1"/>
    <property type="molecule type" value="Genomic_DNA"/>
</dbReference>
<dbReference type="InterPro" id="IPR025510">
    <property type="entry name" value="DUF4397"/>
</dbReference>
<evidence type="ECO:0000313" key="4">
    <source>
        <dbReference type="Proteomes" id="UP000053961"/>
    </source>
</evidence>
<dbReference type="Proteomes" id="UP000053961">
    <property type="component" value="Unassembled WGS sequence"/>
</dbReference>
<dbReference type="PROSITE" id="PS51841">
    <property type="entry name" value="LTD"/>
    <property type="match status" value="1"/>
</dbReference>
<name>A0A101FVD1_9EURY</name>
<dbReference type="Pfam" id="PF00932">
    <property type="entry name" value="LTD"/>
    <property type="match status" value="1"/>
</dbReference>
<dbReference type="AlphaFoldDB" id="A0A101FVD1"/>
<accession>A0A101FVD1</accession>
<dbReference type="Gene3D" id="2.60.40.1260">
    <property type="entry name" value="Lamin Tail domain"/>
    <property type="match status" value="1"/>
</dbReference>
<reference evidence="4 5" key="2">
    <citation type="journal article" date="2015" name="MBio">
        <title>Genome-Resolved Metagenomic Analysis Reveals Roles for Candidate Phyla and Other Microbial Community Members in Biogeochemical Transformations in Oil Reservoirs.</title>
        <authorList>
            <person name="Hu P."/>
            <person name="Tom L."/>
            <person name="Singh A."/>
            <person name="Thomas B.C."/>
            <person name="Baker B.J."/>
            <person name="Piceno Y.M."/>
            <person name="Andersen G.L."/>
            <person name="Banfield J.F."/>
        </authorList>
    </citation>
    <scope>NUCLEOTIDE SEQUENCE [LARGE SCALE GENOMIC DNA]</scope>
    <source>
        <strain evidence="2">57_489</strain>
    </source>
</reference>
<dbReference type="InterPro" id="IPR001322">
    <property type="entry name" value="Lamin_tail_dom"/>
</dbReference>
<sequence length="353" mass="38512">MREYSILILVLALSGIASADVVINEMLPHAASDWYENGEIGDMNDEFVELYNTGEEEVDLSGYSLTDASYRRSPGLYSFPEGSTIPAGGFLVVYSIESGVFQGDDGDSIRLNDSSGRAVDEKGYKKAPGGDVSLARIPDGGNWQVSSRPTPGEANRQASMIRAVHLSSEKEMMEFGVDDLSAVELEFEEASPYQKVNPGAHRLKVIDPEDESTLLDLELDLAAETKTSLFLIDLSDPVVVKDAAGVPEVKTSWLRFSNLASEPADLSLPEGGKVWLGDEKSEVEEGGYLFEAVKDREVTDYAAVYSGDLEVLVSSGLEDTLELGDEGIYTLVLIEDPETSEKKLLLLEERFEE</sequence>
<protein>
    <recommendedName>
        <fullName evidence="1">LTD domain-containing protein</fullName>
    </recommendedName>
</protein>